<keyword evidence="9 13" id="KW-0472">Membrane</keyword>
<evidence type="ECO:0000256" key="2">
    <source>
        <dbReference type="ARBA" id="ARBA00007193"/>
    </source>
</evidence>
<keyword evidence="10 12" id="KW-0739">Sodium transport</keyword>
<organism evidence="14 15">
    <name type="scientific">Araneus ventricosus</name>
    <name type="common">Orbweaver spider</name>
    <name type="synonym">Epeira ventricosa</name>
    <dbReference type="NCBI Taxonomy" id="182803"/>
    <lineage>
        <taxon>Eukaryota</taxon>
        <taxon>Metazoa</taxon>
        <taxon>Ecdysozoa</taxon>
        <taxon>Arthropoda</taxon>
        <taxon>Chelicerata</taxon>
        <taxon>Arachnida</taxon>
        <taxon>Araneae</taxon>
        <taxon>Araneomorphae</taxon>
        <taxon>Entelegynae</taxon>
        <taxon>Araneoidea</taxon>
        <taxon>Araneidae</taxon>
        <taxon>Araneus</taxon>
    </lineage>
</organism>
<gene>
    <name evidence="14" type="ORF">AVEN_83726_1</name>
</gene>
<keyword evidence="8 12" id="KW-0406">Ion transport</keyword>
<dbReference type="GO" id="GO:0005272">
    <property type="term" value="F:sodium channel activity"/>
    <property type="evidence" value="ECO:0007669"/>
    <property type="project" value="UniProtKB-KW"/>
</dbReference>
<name>A0A4Y2EXY1_ARAVE</name>
<keyword evidence="15" id="KW-1185">Reference proteome</keyword>
<evidence type="ECO:0000256" key="6">
    <source>
        <dbReference type="ARBA" id="ARBA00022989"/>
    </source>
</evidence>
<keyword evidence="7" id="KW-0915">Sodium</keyword>
<comment type="similarity">
    <text evidence="2 12">Belongs to the amiloride-sensitive sodium channel (TC 1.A.6) family.</text>
</comment>
<evidence type="ECO:0000256" key="10">
    <source>
        <dbReference type="ARBA" id="ARBA00023201"/>
    </source>
</evidence>
<keyword evidence="11 12" id="KW-0407">Ion channel</keyword>
<evidence type="ECO:0000256" key="12">
    <source>
        <dbReference type="RuleBase" id="RU000679"/>
    </source>
</evidence>
<evidence type="ECO:0000256" key="8">
    <source>
        <dbReference type="ARBA" id="ARBA00023065"/>
    </source>
</evidence>
<evidence type="ECO:0000256" key="9">
    <source>
        <dbReference type="ARBA" id="ARBA00023136"/>
    </source>
</evidence>
<comment type="subcellular location">
    <subcellularLocation>
        <location evidence="1">Membrane</location>
        <topology evidence="1">Multi-pass membrane protein</topology>
    </subcellularLocation>
</comment>
<keyword evidence="3 12" id="KW-0813">Transport</keyword>
<evidence type="ECO:0000256" key="3">
    <source>
        <dbReference type="ARBA" id="ARBA00022448"/>
    </source>
</evidence>
<evidence type="ECO:0000256" key="11">
    <source>
        <dbReference type="ARBA" id="ARBA00023303"/>
    </source>
</evidence>
<evidence type="ECO:0000256" key="4">
    <source>
        <dbReference type="ARBA" id="ARBA00022461"/>
    </source>
</evidence>
<dbReference type="OrthoDB" id="6470564at2759"/>
<sequence length="114" mass="13076">MDCHGNEVEDPGNIELTTIEETYTESRKSSIVNEESGENRLQAQDKTDCRCILAKTIVWKTFKSIVLLICLIFVVIQTIEFYNIYSEYPTNMVQKSTVFNKVKLPAVTICFKNT</sequence>
<evidence type="ECO:0000313" key="14">
    <source>
        <dbReference type="EMBL" id="GBM32755.1"/>
    </source>
</evidence>
<feature type="transmembrane region" description="Helical" evidence="13">
    <location>
        <begin position="65"/>
        <end position="85"/>
    </location>
</feature>
<keyword evidence="5 12" id="KW-0812">Transmembrane</keyword>
<keyword evidence="6 13" id="KW-1133">Transmembrane helix</keyword>
<dbReference type="InterPro" id="IPR001873">
    <property type="entry name" value="ENaC"/>
</dbReference>
<dbReference type="GO" id="GO:0016020">
    <property type="term" value="C:membrane"/>
    <property type="evidence" value="ECO:0007669"/>
    <property type="project" value="UniProtKB-SubCell"/>
</dbReference>
<evidence type="ECO:0000256" key="1">
    <source>
        <dbReference type="ARBA" id="ARBA00004141"/>
    </source>
</evidence>
<dbReference type="Pfam" id="PF00858">
    <property type="entry name" value="ASC"/>
    <property type="match status" value="1"/>
</dbReference>
<dbReference type="Proteomes" id="UP000499080">
    <property type="component" value="Unassembled WGS sequence"/>
</dbReference>
<accession>A0A4Y2EXY1</accession>
<comment type="caution">
    <text evidence="14">The sequence shown here is derived from an EMBL/GenBank/DDBJ whole genome shotgun (WGS) entry which is preliminary data.</text>
</comment>
<evidence type="ECO:0000256" key="13">
    <source>
        <dbReference type="SAM" id="Phobius"/>
    </source>
</evidence>
<dbReference type="AlphaFoldDB" id="A0A4Y2EXY1"/>
<evidence type="ECO:0000313" key="15">
    <source>
        <dbReference type="Proteomes" id="UP000499080"/>
    </source>
</evidence>
<keyword evidence="4 12" id="KW-0894">Sodium channel</keyword>
<reference evidence="14 15" key="1">
    <citation type="journal article" date="2019" name="Sci. Rep.">
        <title>Orb-weaving spider Araneus ventricosus genome elucidates the spidroin gene catalogue.</title>
        <authorList>
            <person name="Kono N."/>
            <person name="Nakamura H."/>
            <person name="Ohtoshi R."/>
            <person name="Moran D.A.P."/>
            <person name="Shinohara A."/>
            <person name="Yoshida Y."/>
            <person name="Fujiwara M."/>
            <person name="Mori M."/>
            <person name="Tomita M."/>
            <person name="Arakawa K."/>
        </authorList>
    </citation>
    <scope>NUCLEOTIDE SEQUENCE [LARGE SCALE GENOMIC DNA]</scope>
</reference>
<proteinExistence type="inferred from homology"/>
<evidence type="ECO:0000256" key="7">
    <source>
        <dbReference type="ARBA" id="ARBA00023053"/>
    </source>
</evidence>
<protein>
    <submittedName>
        <fullName evidence="14">Uncharacterized protein</fullName>
    </submittedName>
</protein>
<evidence type="ECO:0000256" key="5">
    <source>
        <dbReference type="ARBA" id="ARBA00022692"/>
    </source>
</evidence>
<dbReference type="EMBL" id="BGPR01000717">
    <property type="protein sequence ID" value="GBM32755.1"/>
    <property type="molecule type" value="Genomic_DNA"/>
</dbReference>